<organism evidence="1 2">
    <name type="scientific">Neisseria macacae ATCC 33926</name>
    <dbReference type="NCBI Taxonomy" id="997348"/>
    <lineage>
        <taxon>Bacteria</taxon>
        <taxon>Pseudomonadati</taxon>
        <taxon>Pseudomonadota</taxon>
        <taxon>Betaproteobacteria</taxon>
        <taxon>Neisseriales</taxon>
        <taxon>Neisseriaceae</taxon>
        <taxon>Neisseria</taxon>
    </lineage>
</organism>
<evidence type="ECO:0000313" key="2">
    <source>
        <dbReference type="Proteomes" id="UP000004982"/>
    </source>
</evidence>
<protein>
    <submittedName>
        <fullName evidence="1">Uncharacterized protein</fullName>
    </submittedName>
</protein>
<accession>A0AA36UG47</accession>
<reference evidence="1 2" key="1">
    <citation type="submission" date="2011-05" db="EMBL/GenBank/DDBJ databases">
        <authorList>
            <person name="Muzny D."/>
            <person name="Qin X."/>
            <person name="Deng J."/>
            <person name="Jiang H."/>
            <person name="Liu Y."/>
            <person name="Qu J."/>
            <person name="Song X.-Z."/>
            <person name="Zhang L."/>
            <person name="Thornton R."/>
            <person name="Coyle M."/>
            <person name="Francisco L."/>
            <person name="Jackson L."/>
            <person name="Javaid M."/>
            <person name="Korchina V."/>
            <person name="Kovar C."/>
            <person name="Mata R."/>
            <person name="Mathew T."/>
            <person name="Ngo R."/>
            <person name="Nguyen L."/>
            <person name="Nguyen N."/>
            <person name="Okwuonu G."/>
            <person name="Ongeri F."/>
            <person name="Pham C."/>
            <person name="Simmons D."/>
            <person name="Wilczek-Boney K."/>
            <person name="Hale W."/>
            <person name="Jakkamsetti A."/>
            <person name="Pham P."/>
            <person name="Ruth R."/>
            <person name="San Lucas F."/>
            <person name="Warren J."/>
            <person name="Zhang J."/>
            <person name="Zhao Z."/>
            <person name="Zhou C."/>
            <person name="Zhu D."/>
            <person name="Lee S."/>
            <person name="Bess C."/>
            <person name="Blankenburg K."/>
            <person name="Forbes L."/>
            <person name="Fu Q."/>
            <person name="Gubbala S."/>
            <person name="Hirani K."/>
            <person name="Jayaseelan J.C."/>
            <person name="Lara F."/>
            <person name="Munidasa M."/>
            <person name="Palculict T."/>
            <person name="Patil S."/>
            <person name="Pu L.-L."/>
            <person name="Saada N."/>
            <person name="Tang L."/>
            <person name="Weissenberger G."/>
            <person name="Zhu Y."/>
            <person name="Hemphill L."/>
            <person name="Shang Y."/>
            <person name="Youmans B."/>
            <person name="Ayvaz T."/>
            <person name="Ross M."/>
            <person name="Santibanez J."/>
            <person name="Aqrawi P."/>
            <person name="Gross S."/>
            <person name="Joshi V."/>
            <person name="Fowler G."/>
            <person name="Nazareth L."/>
            <person name="Reid J."/>
            <person name="Worley K."/>
            <person name="Petrosino J."/>
            <person name="Highlander S."/>
            <person name="Gibbs R."/>
        </authorList>
    </citation>
    <scope>NUCLEOTIDE SEQUENCE [LARGE SCALE GENOMIC DNA]</scope>
    <source>
        <strain evidence="1 2">ATCC 33926</strain>
    </source>
</reference>
<proteinExistence type="predicted"/>
<gene>
    <name evidence="1" type="ORF">HMPREF9418_2847</name>
</gene>
<dbReference type="Proteomes" id="UP000004982">
    <property type="component" value="Unassembled WGS sequence"/>
</dbReference>
<name>A0AA36UG47_9NEIS</name>
<comment type="caution">
    <text evidence="1">The sequence shown here is derived from an EMBL/GenBank/DDBJ whole genome shotgun (WGS) entry which is preliminary data.</text>
</comment>
<sequence>MCRNPVNEFDYFPELADKCLAKSRKKAVFEQNGQIRRIRPNAYFFNECLF</sequence>
<dbReference type="AlphaFoldDB" id="A0AA36UG47"/>
<evidence type="ECO:0000313" key="1">
    <source>
        <dbReference type="EMBL" id="EGQ74403.1"/>
    </source>
</evidence>
<dbReference type="EMBL" id="AFQE01000140">
    <property type="protein sequence ID" value="EGQ74403.1"/>
    <property type="molecule type" value="Genomic_DNA"/>
</dbReference>